<organism evidence="1 2">
    <name type="scientific">Leishmania lindenbergi</name>
    <dbReference type="NCBI Taxonomy" id="651832"/>
    <lineage>
        <taxon>Eukaryota</taxon>
        <taxon>Discoba</taxon>
        <taxon>Euglenozoa</taxon>
        <taxon>Kinetoplastea</taxon>
        <taxon>Metakinetoplastina</taxon>
        <taxon>Trypanosomatida</taxon>
        <taxon>Trypanosomatidae</taxon>
        <taxon>Leishmaniinae</taxon>
        <taxon>Leishmania</taxon>
    </lineage>
</organism>
<name>A0AAW3A9N9_9TRYP</name>
<dbReference type="AlphaFoldDB" id="A0AAW3A9N9"/>
<dbReference type="EMBL" id="JBAMZK010000029">
    <property type="protein sequence ID" value="KAL0501487.1"/>
    <property type="molecule type" value="Genomic_DNA"/>
</dbReference>
<evidence type="ECO:0000313" key="2">
    <source>
        <dbReference type="Proteomes" id="UP001500131"/>
    </source>
</evidence>
<protein>
    <submittedName>
        <fullName evidence="1">Uncharacterized protein</fullName>
    </submittedName>
</protein>
<accession>A0AAW3A9N9</accession>
<proteinExistence type="predicted"/>
<comment type="caution">
    <text evidence="1">The sequence shown here is derived from an EMBL/GenBank/DDBJ whole genome shotgun (WGS) entry which is preliminary data.</text>
</comment>
<evidence type="ECO:0000313" key="1">
    <source>
        <dbReference type="EMBL" id="KAL0501487.1"/>
    </source>
</evidence>
<gene>
    <name evidence="1" type="ORF">Q4I31_005182</name>
</gene>
<dbReference type="Proteomes" id="UP001500131">
    <property type="component" value="Unassembled WGS sequence"/>
</dbReference>
<sequence length="81" mass="8667">MSLTSTTSLPPAQATADASLWEALAAECRKCSMSLCKCKHETERLVRSMEGVLFCVALEDMPHSVCGAKHFSAASPPLGLR</sequence>
<keyword evidence="2" id="KW-1185">Reference proteome</keyword>
<reference evidence="1 2" key="1">
    <citation type="submission" date="2024-02" db="EMBL/GenBank/DDBJ databases">
        <title>FIRST GENOME SEQUENCES OF Leishmania (Viannia) shawi, Leishmania (Viannia) lindenbergi AND Leishmania (Viannia) utingensis.</title>
        <authorList>
            <person name="Resadore F."/>
            <person name="Custodio M.G.F."/>
            <person name="Boite M.C."/>
            <person name="Cupolillo E."/>
            <person name="Ferreira G.E.M."/>
        </authorList>
    </citation>
    <scope>NUCLEOTIDE SEQUENCE [LARGE SCALE GENOMIC DNA]</scope>
    <source>
        <strain evidence="1 2">MHOM/BR/1966/M15733</strain>
    </source>
</reference>